<keyword evidence="4" id="KW-1185">Reference proteome</keyword>
<evidence type="ECO:0000313" key="3">
    <source>
        <dbReference type="EMBL" id="OAP54471.1"/>
    </source>
</evidence>
<protein>
    <recommendedName>
        <fullName evidence="2">BPL/LPL catalytic domain-containing protein</fullName>
    </recommendedName>
</protein>
<reference evidence="3 4" key="1">
    <citation type="submission" date="2016-04" db="EMBL/GenBank/DDBJ databases">
        <title>Draft genome of Fonsecaea erecta CBS 125763.</title>
        <authorList>
            <person name="Weiss V.A."/>
            <person name="Vicente V.A."/>
            <person name="Raittz R.T."/>
            <person name="Moreno L.F."/>
            <person name="De Souza E.M."/>
            <person name="Pedrosa F.O."/>
            <person name="Steffens M.B."/>
            <person name="Faoro H."/>
            <person name="Tadra-Sfeir M.Z."/>
            <person name="Najafzadeh M.J."/>
            <person name="Felipe M.S."/>
            <person name="Teixeira M."/>
            <person name="Sun J."/>
            <person name="Xi L."/>
            <person name="Gomes R."/>
            <person name="De Azevedo C.M."/>
            <person name="Salgado C.G."/>
            <person name="Da Silva M.B."/>
            <person name="Nascimento M.F."/>
            <person name="Queiroz-Telles F."/>
            <person name="Attili D.S."/>
            <person name="Gorbushina A."/>
        </authorList>
    </citation>
    <scope>NUCLEOTIDE SEQUENCE [LARGE SCALE GENOMIC DNA]</scope>
    <source>
        <strain evidence="3 4">CBS 125763</strain>
    </source>
</reference>
<dbReference type="GO" id="GO:0009249">
    <property type="term" value="P:protein lipoylation"/>
    <property type="evidence" value="ECO:0007669"/>
    <property type="project" value="InterPro"/>
</dbReference>
<evidence type="ECO:0000259" key="2">
    <source>
        <dbReference type="PROSITE" id="PS51733"/>
    </source>
</evidence>
<dbReference type="InterPro" id="IPR004143">
    <property type="entry name" value="BPL_LPL_catalytic"/>
</dbReference>
<dbReference type="PROSITE" id="PS51733">
    <property type="entry name" value="BPL_LPL_CATALYTIC"/>
    <property type="match status" value="1"/>
</dbReference>
<dbReference type="InterPro" id="IPR020605">
    <property type="entry name" value="Octanoyltransferase_CS"/>
</dbReference>
<dbReference type="OrthoDB" id="19908at2759"/>
<dbReference type="GeneID" id="30015740"/>
<evidence type="ECO:0000313" key="4">
    <source>
        <dbReference type="Proteomes" id="UP000078343"/>
    </source>
</evidence>
<dbReference type="STRING" id="1367422.A0A178Z4L4"/>
<name>A0A178Z4L4_9EURO</name>
<dbReference type="GO" id="GO:0033819">
    <property type="term" value="F:lipoyl(octanoyl) transferase activity"/>
    <property type="evidence" value="ECO:0007669"/>
    <property type="project" value="InterPro"/>
</dbReference>
<gene>
    <name evidence="3" type="ORF">AYL99_11572</name>
</gene>
<organism evidence="3 4">
    <name type="scientific">Fonsecaea erecta</name>
    <dbReference type="NCBI Taxonomy" id="1367422"/>
    <lineage>
        <taxon>Eukaryota</taxon>
        <taxon>Fungi</taxon>
        <taxon>Dikarya</taxon>
        <taxon>Ascomycota</taxon>
        <taxon>Pezizomycotina</taxon>
        <taxon>Eurotiomycetes</taxon>
        <taxon>Chaetothyriomycetidae</taxon>
        <taxon>Chaetothyriales</taxon>
        <taxon>Herpotrichiellaceae</taxon>
        <taxon>Fonsecaea</taxon>
    </lineage>
</organism>
<dbReference type="InterPro" id="IPR045864">
    <property type="entry name" value="aa-tRNA-synth_II/BPL/LPL"/>
</dbReference>
<feature type="compositionally biased region" description="Polar residues" evidence="1">
    <location>
        <begin position="102"/>
        <end position="112"/>
    </location>
</feature>
<feature type="domain" description="BPL/LPL catalytic" evidence="2">
    <location>
        <begin position="168"/>
        <end position="370"/>
    </location>
</feature>
<sequence>MRLGHLHIPGLIPYGHSLRLQTAILETHSQYKQWLRAAITDDAATPAVDGGRRSGEATNSAHPPTFDDQGKDPGGRQQRCRSIIDAAAAAPPGAENDDDTAGTRTSLQVNTRSPRHDRPDSILLGAGSGNCTTKNTTTASLRLHPNASSLLPWETGSSSSRTPSHIPTPPDPVLLTFSTPPTYTVGRRHLLANPISADQQAFLSANGLATFHASPRGGLLTYHAPGQLTGYVIVDLRRFGITARCWVKLLEESVMRTCRRWGVLTARTDDPGVWVLDPRHVTDREGTAATSAPAASDRKICAIGVQVSRGVTSHGVGLNVYDAPLPSESPSSISRSAELSSFPSTSPSGSSSSAAAAAAVSSSSRTGIYDFTPAQVSSPSYDPSTRGYLSWGFSRIVACGLEGKSVTWLTREMLRSHHAPYSSSTASIGDSRPSIPSMESVADVFAREIVHGLNAMKAEGKEMVEGVYRIQESDLL</sequence>
<dbReference type="PROSITE" id="PS01313">
    <property type="entry name" value="LIPB"/>
    <property type="match status" value="1"/>
</dbReference>
<dbReference type="Proteomes" id="UP000078343">
    <property type="component" value="Unassembled WGS sequence"/>
</dbReference>
<accession>A0A178Z4L4</accession>
<feature type="region of interest" description="Disordered" evidence="1">
    <location>
        <begin position="332"/>
        <end position="352"/>
    </location>
</feature>
<dbReference type="PANTHER" id="PTHR10993:SF7">
    <property type="entry name" value="LIPOYLTRANSFERASE 2, MITOCHONDRIAL-RELATED"/>
    <property type="match status" value="1"/>
</dbReference>
<dbReference type="EMBL" id="LVYI01000014">
    <property type="protein sequence ID" value="OAP54471.1"/>
    <property type="molecule type" value="Genomic_DNA"/>
</dbReference>
<proteinExistence type="predicted"/>
<dbReference type="Pfam" id="PF21948">
    <property type="entry name" value="LplA-B_cat"/>
    <property type="match status" value="1"/>
</dbReference>
<feature type="compositionally biased region" description="Polar residues" evidence="1">
    <location>
        <begin position="155"/>
        <end position="165"/>
    </location>
</feature>
<dbReference type="Gene3D" id="3.30.930.10">
    <property type="entry name" value="Bira Bifunctional Protein, Domain 2"/>
    <property type="match status" value="1"/>
</dbReference>
<feature type="region of interest" description="Disordered" evidence="1">
    <location>
        <begin position="45"/>
        <end position="136"/>
    </location>
</feature>
<evidence type="ECO:0000256" key="1">
    <source>
        <dbReference type="SAM" id="MobiDB-lite"/>
    </source>
</evidence>
<dbReference type="PANTHER" id="PTHR10993">
    <property type="entry name" value="OCTANOYLTRANSFERASE"/>
    <property type="match status" value="1"/>
</dbReference>
<dbReference type="RefSeq" id="XP_018687838.1">
    <property type="nucleotide sequence ID" value="XM_018843078.1"/>
</dbReference>
<dbReference type="AlphaFoldDB" id="A0A178Z4L4"/>
<feature type="region of interest" description="Disordered" evidence="1">
    <location>
        <begin position="152"/>
        <end position="174"/>
    </location>
</feature>
<comment type="caution">
    <text evidence="3">The sequence shown here is derived from an EMBL/GenBank/DDBJ whole genome shotgun (WGS) entry which is preliminary data.</text>
</comment>
<dbReference type="SUPFAM" id="SSF55681">
    <property type="entry name" value="Class II aaRS and biotin synthetases"/>
    <property type="match status" value="1"/>
</dbReference>